<name>A0A679K749_9HYPH</name>
<keyword evidence="5" id="KW-1185">Reference proteome</keyword>
<dbReference type="InterPro" id="IPR007569">
    <property type="entry name" value="DUF559"/>
</dbReference>
<feature type="compositionally biased region" description="Basic and acidic residues" evidence="1">
    <location>
        <begin position="8"/>
        <end position="22"/>
    </location>
</feature>
<evidence type="ECO:0000313" key="4">
    <source>
        <dbReference type="EMBL" id="GJD40868.1"/>
    </source>
</evidence>
<dbReference type="Gene3D" id="3.40.960.10">
    <property type="entry name" value="VSR Endonuclease"/>
    <property type="match status" value="1"/>
</dbReference>
<feature type="region of interest" description="Disordered" evidence="1">
    <location>
        <begin position="1"/>
        <end position="24"/>
    </location>
</feature>
<sequence>MLVCNLDQRQEIEDDPTHDAPSQRKSLIVKPAAAFGDTARPRLERTELAERVFGLAPGRRLVVVDIGCDGIARALTADDDHARGAFLLVTDGLRTGAAVLDRLLDDLADLALSRWPHWHGRDDGGLADTNHAVDSIVSGPWLRAARRRAGAGHPPRFREAARELQFVQLLHAIDPSGVVLIGEINPVSPARAAPVIEALEWCRGHGAAIVMALPAWPPDSTPYDRILYGACEIVGERPSVAERFLPPRSKAHPASAIEQRVETALQQDAELRGLFCCNEAVPVGGWGQPPRVDLLCRAHRIVVELDGPEHRSAAKYADDRHRDYTLLTAGYLVLRITNEQVEADLRRAIEQIRSVVRLRSLPMDAT</sequence>
<dbReference type="EMBL" id="LR743511">
    <property type="protein sequence ID" value="CAA2144227.1"/>
    <property type="molecule type" value="Genomic_DNA"/>
</dbReference>
<feature type="domain" description="DUF559" evidence="2">
    <location>
        <begin position="292"/>
        <end position="356"/>
    </location>
</feature>
<reference evidence="3" key="2">
    <citation type="submission" date="2019-12" db="EMBL/GenBank/DDBJ databases">
        <authorList>
            <person name="Cremers G."/>
        </authorList>
    </citation>
    <scope>NUCLEOTIDE SEQUENCE</scope>
    <source>
        <strain evidence="3">Mbul2</strain>
    </source>
</reference>
<reference evidence="4" key="1">
    <citation type="journal article" date="2016" name="Front. Microbiol.">
        <title>Genome Sequence of the Piezophilic, Mesophilic Sulfate-Reducing Bacterium Desulfovibrio indicus J2T.</title>
        <authorList>
            <person name="Cao J."/>
            <person name="Maignien L."/>
            <person name="Shao Z."/>
            <person name="Alain K."/>
            <person name="Jebbar M."/>
        </authorList>
    </citation>
    <scope>NUCLEOTIDE SEQUENCE</scope>
    <source>
        <strain evidence="4">DSM 21893</strain>
    </source>
</reference>
<evidence type="ECO:0000256" key="1">
    <source>
        <dbReference type="SAM" id="MobiDB-lite"/>
    </source>
</evidence>
<gene>
    <name evidence="3" type="ORF">MBLL_03345</name>
    <name evidence="4" type="ORF">OICFNHDK_3344</name>
</gene>
<organism evidence="3">
    <name type="scientific">Methylobacterium bullatum</name>
    <dbReference type="NCBI Taxonomy" id="570505"/>
    <lineage>
        <taxon>Bacteria</taxon>
        <taxon>Pseudomonadati</taxon>
        <taxon>Pseudomonadota</taxon>
        <taxon>Alphaproteobacteria</taxon>
        <taxon>Hyphomicrobiales</taxon>
        <taxon>Methylobacteriaceae</taxon>
        <taxon>Methylobacterium</taxon>
    </lineage>
</organism>
<dbReference type="SUPFAM" id="SSF52980">
    <property type="entry name" value="Restriction endonuclease-like"/>
    <property type="match status" value="1"/>
</dbReference>
<evidence type="ECO:0000259" key="2">
    <source>
        <dbReference type="Pfam" id="PF04480"/>
    </source>
</evidence>
<dbReference type="AlphaFoldDB" id="A0A679K749"/>
<accession>A0A679K749</accession>
<dbReference type="Proteomes" id="UP001055307">
    <property type="component" value="Unassembled WGS sequence"/>
</dbReference>
<protein>
    <recommendedName>
        <fullName evidence="2">DUF559 domain-containing protein</fullName>
    </recommendedName>
</protein>
<proteinExistence type="predicted"/>
<reference evidence="4" key="3">
    <citation type="submission" date="2021-08" db="EMBL/GenBank/DDBJ databases">
        <authorList>
            <person name="Tani A."/>
            <person name="Ola A."/>
            <person name="Ogura Y."/>
            <person name="Katsura K."/>
            <person name="Hayashi T."/>
        </authorList>
    </citation>
    <scope>NUCLEOTIDE SEQUENCE</scope>
    <source>
        <strain evidence="4">DSM 21893</strain>
    </source>
</reference>
<dbReference type="Pfam" id="PF04480">
    <property type="entry name" value="DUF559"/>
    <property type="match status" value="1"/>
</dbReference>
<dbReference type="InterPro" id="IPR011335">
    <property type="entry name" value="Restrct_endonuc-II-like"/>
</dbReference>
<dbReference type="RefSeq" id="WP_339162488.1">
    <property type="nucleotide sequence ID" value="NZ_LR743511.1"/>
</dbReference>
<evidence type="ECO:0000313" key="3">
    <source>
        <dbReference type="EMBL" id="CAA2144227.1"/>
    </source>
</evidence>
<dbReference type="EMBL" id="BPQF01000016">
    <property type="protein sequence ID" value="GJD40868.1"/>
    <property type="molecule type" value="Genomic_DNA"/>
</dbReference>
<evidence type="ECO:0000313" key="5">
    <source>
        <dbReference type="Proteomes" id="UP001055307"/>
    </source>
</evidence>